<dbReference type="InterPro" id="IPR004360">
    <property type="entry name" value="Glyas_Fos-R_dOase_dom"/>
</dbReference>
<dbReference type="PANTHER" id="PTHR43048:SF5">
    <property type="entry name" value="BLR5325 PROTEIN"/>
    <property type="match status" value="1"/>
</dbReference>
<feature type="region of interest" description="Disordered" evidence="2">
    <location>
        <begin position="118"/>
        <end position="137"/>
    </location>
</feature>
<gene>
    <name evidence="4" type="ORF">NDI54_04225</name>
</gene>
<evidence type="ECO:0000313" key="5">
    <source>
        <dbReference type="Proteomes" id="UP001253439"/>
    </source>
</evidence>
<dbReference type="GO" id="GO:0004493">
    <property type="term" value="F:methylmalonyl-CoA epimerase activity"/>
    <property type="evidence" value="ECO:0007669"/>
    <property type="project" value="TreeGrafter"/>
</dbReference>
<reference evidence="4 5" key="1">
    <citation type="submission" date="2022-06" db="EMBL/GenBank/DDBJ databases">
        <title>Haloarcula sp. a new haloarchaeum isolate from saline soil.</title>
        <authorList>
            <person name="Strakova D."/>
            <person name="Galisteo C."/>
            <person name="Sanchez-Porro C."/>
            <person name="Ventosa A."/>
        </authorList>
    </citation>
    <scope>NUCLEOTIDE SEQUENCE [LARGE SCALE GENOMIC DNA]</scope>
    <source>
        <strain evidence="4 5">S1AR25-5A</strain>
    </source>
</reference>
<dbReference type="SUPFAM" id="SSF54593">
    <property type="entry name" value="Glyoxalase/Bleomycin resistance protein/Dihydroxybiphenyl dioxygenase"/>
    <property type="match status" value="2"/>
</dbReference>
<accession>A0AAE4EUR5</accession>
<protein>
    <submittedName>
        <fullName evidence="4">VOC family protein</fullName>
    </submittedName>
</protein>
<comment type="caution">
    <text evidence="4">The sequence shown here is derived from an EMBL/GenBank/DDBJ whole genome shotgun (WGS) entry which is preliminary data.</text>
</comment>
<dbReference type="InterPro" id="IPR029068">
    <property type="entry name" value="Glyas_Bleomycin-R_OHBP_Dase"/>
</dbReference>
<organism evidence="4 5">
    <name type="scientific">Haloarcula terrestris</name>
    <dbReference type="NCBI Taxonomy" id="2950533"/>
    <lineage>
        <taxon>Archaea</taxon>
        <taxon>Methanobacteriati</taxon>
        <taxon>Methanobacteriota</taxon>
        <taxon>Stenosarchaea group</taxon>
        <taxon>Halobacteria</taxon>
        <taxon>Halobacteriales</taxon>
        <taxon>Haloarculaceae</taxon>
        <taxon>Haloarcula</taxon>
    </lineage>
</organism>
<evidence type="ECO:0000256" key="1">
    <source>
        <dbReference type="ARBA" id="ARBA00022723"/>
    </source>
</evidence>
<dbReference type="Proteomes" id="UP001253439">
    <property type="component" value="Unassembled WGS sequence"/>
</dbReference>
<dbReference type="PANTHER" id="PTHR43048">
    <property type="entry name" value="METHYLMALONYL-COA EPIMERASE"/>
    <property type="match status" value="1"/>
</dbReference>
<evidence type="ECO:0000313" key="4">
    <source>
        <dbReference type="EMBL" id="MDS0220555.1"/>
    </source>
</evidence>
<feature type="domain" description="VOC" evidence="3">
    <location>
        <begin position="139"/>
        <end position="260"/>
    </location>
</feature>
<proteinExistence type="predicted"/>
<keyword evidence="5" id="KW-1185">Reference proteome</keyword>
<feature type="compositionally biased region" description="Low complexity" evidence="2">
    <location>
        <begin position="126"/>
        <end position="137"/>
    </location>
</feature>
<evidence type="ECO:0000259" key="3">
    <source>
        <dbReference type="PROSITE" id="PS51819"/>
    </source>
</evidence>
<dbReference type="CDD" id="cd06587">
    <property type="entry name" value="VOC"/>
    <property type="match status" value="1"/>
</dbReference>
<dbReference type="EMBL" id="JAMQOM010000002">
    <property type="protein sequence ID" value="MDS0220555.1"/>
    <property type="molecule type" value="Genomic_DNA"/>
</dbReference>
<dbReference type="GO" id="GO:0046491">
    <property type="term" value="P:L-methylmalonyl-CoA metabolic process"/>
    <property type="evidence" value="ECO:0007669"/>
    <property type="project" value="TreeGrafter"/>
</dbReference>
<sequence>MTGKGGVDCAHLRVPDVERAARFYTETLGFAERSRSTGVSRLAASAQRGERSTLVLREGQRGLDRIAVGVSETAVRDINARLVGRGTDFRVRNETDSGSERTLEITLPGGLSIAVRGRDPGQTRGAASVPSAASHAPRGLDHVTLASADVRADAEFLRDELGFELSDVSMAGPGIWGRAFARRGDGTHDVALVMEPLAPSARLHHVALRVASVDHVARLTERARSAGFEVTVDVTTGVRGRRAEVYVRDPAGHRVELTTALPSQPPATSVSLAHADADDVDAL</sequence>
<evidence type="ECO:0000256" key="2">
    <source>
        <dbReference type="SAM" id="MobiDB-lite"/>
    </source>
</evidence>
<dbReference type="InterPro" id="IPR037523">
    <property type="entry name" value="VOC_core"/>
</dbReference>
<dbReference type="PROSITE" id="PS51819">
    <property type="entry name" value="VOC"/>
    <property type="match status" value="2"/>
</dbReference>
<name>A0AAE4EUR5_9EURY</name>
<dbReference type="Pfam" id="PF00903">
    <property type="entry name" value="Glyoxalase"/>
    <property type="match status" value="2"/>
</dbReference>
<dbReference type="InterPro" id="IPR051785">
    <property type="entry name" value="MMCE/EMCE_epimerase"/>
</dbReference>
<dbReference type="RefSeq" id="WP_310895235.1">
    <property type="nucleotide sequence ID" value="NZ_JAMQOM010000002.1"/>
</dbReference>
<dbReference type="Gene3D" id="3.10.180.10">
    <property type="entry name" value="2,3-Dihydroxybiphenyl 1,2-Dioxygenase, domain 1"/>
    <property type="match status" value="2"/>
</dbReference>
<keyword evidence="1" id="KW-0479">Metal-binding</keyword>
<feature type="domain" description="VOC" evidence="3">
    <location>
        <begin position="6"/>
        <end position="118"/>
    </location>
</feature>
<dbReference type="AlphaFoldDB" id="A0AAE4EUR5"/>
<dbReference type="GO" id="GO:0046872">
    <property type="term" value="F:metal ion binding"/>
    <property type="evidence" value="ECO:0007669"/>
    <property type="project" value="UniProtKB-KW"/>
</dbReference>